<name>A0A367K4F7_RHIST</name>
<sequence length="589" mass="66743">MTLEQQTEEIEMELSQIKATPACLICNQIICDHKKQDRSLSSEWNLTITNSKRGIQVQTSVKTLSDLEKFLKEGFTFFHSPQKIKQWSETGGAQMLHVTYPVTKVEPFFKNTIQSMSKKQGRAGSLLLLSSPNSSLLDQQCQLFKQIMLRNYFTCIGTLLPILPIPIYYPKLYRDLDSLLTNAVVSLAAYTSCEHVDQNELSFTRTQLADHCRSIAINAIEEVLFEQDPTPELCCALLFISTGCLLRLNGDEARAYSNLCWQMISQMKPHQDPVQEQVRIRVFYLSRYLEFNFLKSAESTRGFTSTSFHISTLPTHLGCEIEDRTTYNSLCCFQFVIRLMSCSAYNPSVSEETFFSYFSGAVSSIASSTIQGHERILLYVRKSLPVELQIGNGPFEYTKEVTCTTPFVLRVNAVYYIYWLIIHCKIMQSPSDMDSTDAHSFRIDGGRALMITSICIDVLSKIYTALTAVSPCSVDVYWLATCLDISHLLSTSKNIPIREKAKSNRAVLSKLLKKKIGVDNYWQEDRPSRYCNTDCKVRSRCSSVTSDSSGASSCCDSLCTEDTRHEVSTPLLDNLKESLRKYMVDNKIS</sequence>
<protein>
    <recommendedName>
        <fullName evidence="3">Transcription factor domain-containing protein</fullName>
    </recommendedName>
</protein>
<evidence type="ECO:0008006" key="3">
    <source>
        <dbReference type="Google" id="ProtNLM"/>
    </source>
</evidence>
<comment type="caution">
    <text evidence="1">The sequence shown here is derived from an EMBL/GenBank/DDBJ whole genome shotgun (WGS) entry which is preliminary data.</text>
</comment>
<reference evidence="1 2" key="1">
    <citation type="journal article" date="2018" name="G3 (Bethesda)">
        <title>Phylogenetic and Phylogenomic Definition of Rhizopus Species.</title>
        <authorList>
            <person name="Gryganskyi A.P."/>
            <person name="Golan J."/>
            <person name="Dolatabadi S."/>
            <person name="Mondo S."/>
            <person name="Robb S."/>
            <person name="Idnurm A."/>
            <person name="Muszewska A."/>
            <person name="Steczkiewicz K."/>
            <person name="Masonjones S."/>
            <person name="Liao H.L."/>
            <person name="Gajdeczka M.T."/>
            <person name="Anike F."/>
            <person name="Vuek A."/>
            <person name="Anishchenko I.M."/>
            <person name="Voigt K."/>
            <person name="de Hoog G.S."/>
            <person name="Smith M.E."/>
            <person name="Heitman J."/>
            <person name="Vilgalys R."/>
            <person name="Stajich J.E."/>
        </authorList>
    </citation>
    <scope>NUCLEOTIDE SEQUENCE [LARGE SCALE GENOMIC DNA]</scope>
    <source>
        <strain evidence="1 2">LSU 92-RS-03</strain>
    </source>
</reference>
<dbReference type="STRING" id="4846.A0A367K4F7"/>
<keyword evidence="2" id="KW-1185">Reference proteome</keyword>
<evidence type="ECO:0000313" key="2">
    <source>
        <dbReference type="Proteomes" id="UP000253551"/>
    </source>
</evidence>
<dbReference type="AlphaFoldDB" id="A0A367K4F7"/>
<gene>
    <name evidence="1" type="ORF">CU098_004549</name>
</gene>
<evidence type="ECO:0000313" key="1">
    <source>
        <dbReference type="EMBL" id="RCH97068.1"/>
    </source>
</evidence>
<accession>A0A367K4F7</accession>
<dbReference type="Proteomes" id="UP000253551">
    <property type="component" value="Unassembled WGS sequence"/>
</dbReference>
<dbReference type="CDD" id="cd12148">
    <property type="entry name" value="fungal_TF_MHR"/>
    <property type="match status" value="1"/>
</dbReference>
<dbReference type="OrthoDB" id="2217145at2759"/>
<dbReference type="EMBL" id="PJQM01002228">
    <property type="protein sequence ID" value="RCH97068.1"/>
    <property type="molecule type" value="Genomic_DNA"/>
</dbReference>
<proteinExistence type="predicted"/>
<organism evidence="1 2">
    <name type="scientific">Rhizopus stolonifer</name>
    <name type="common">Rhizopus nigricans</name>
    <dbReference type="NCBI Taxonomy" id="4846"/>
    <lineage>
        <taxon>Eukaryota</taxon>
        <taxon>Fungi</taxon>
        <taxon>Fungi incertae sedis</taxon>
        <taxon>Mucoromycota</taxon>
        <taxon>Mucoromycotina</taxon>
        <taxon>Mucoromycetes</taxon>
        <taxon>Mucorales</taxon>
        <taxon>Mucorineae</taxon>
        <taxon>Rhizopodaceae</taxon>
        <taxon>Rhizopus</taxon>
    </lineage>
</organism>